<evidence type="ECO:0000313" key="3">
    <source>
        <dbReference type="Proteomes" id="UP000014137"/>
    </source>
</evidence>
<dbReference type="EMBL" id="MUXN01000001">
    <property type="protein sequence ID" value="OOC08687.1"/>
    <property type="molecule type" value="Genomic_DNA"/>
</dbReference>
<evidence type="ECO:0000313" key="2">
    <source>
        <dbReference type="EMBL" id="OOC08687.1"/>
    </source>
</evidence>
<reference evidence="1 3" key="1">
    <citation type="submission" date="2012-10" db="EMBL/GenBank/DDBJ databases">
        <title>Genome assembly of Amycolatopsis azurea DSM 43854.</title>
        <authorList>
            <person name="Khatri I."/>
            <person name="Kaur I."/>
            <person name="Subramanian S."/>
            <person name="Mayilraj S."/>
        </authorList>
    </citation>
    <scope>NUCLEOTIDE SEQUENCE [LARGE SCALE GENOMIC DNA]</scope>
    <source>
        <strain evidence="1 3">DSM 43854</strain>
    </source>
</reference>
<dbReference type="Proteomes" id="UP000014137">
    <property type="component" value="Unassembled WGS sequence"/>
</dbReference>
<organism evidence="1 3">
    <name type="scientific">Amycolatopsis azurea DSM 43854</name>
    <dbReference type="NCBI Taxonomy" id="1238180"/>
    <lineage>
        <taxon>Bacteria</taxon>
        <taxon>Bacillati</taxon>
        <taxon>Actinomycetota</taxon>
        <taxon>Actinomycetes</taxon>
        <taxon>Pseudonocardiales</taxon>
        <taxon>Pseudonocardiaceae</taxon>
        <taxon>Amycolatopsis</taxon>
    </lineage>
</organism>
<protein>
    <submittedName>
        <fullName evidence="1">Uncharacterized protein</fullName>
    </submittedName>
</protein>
<accession>M2NWY6</accession>
<dbReference type="AlphaFoldDB" id="M2NWY6"/>
<name>M2NWY6_9PSEU</name>
<dbReference type="RefSeq" id="WP_005156088.1">
    <property type="nucleotide sequence ID" value="NZ_ANMG01000025.1"/>
</dbReference>
<sequence length="208" mass="22006">MTSTETGLLLDLPPGFIGMPVTNDDEANAGIATAVGQKVGAATGTSAEQFSDHLLSLTPYLKNNGIRLYGRFAVGEGPESIATLTLGTVSWSAARRERSTVDRDVATAALLDVYRRNHPRADARPVRLPIGPALAAIEVGEFRLPPEVTGQAAEVVRLKVRAEYQIPLPGDEGLVILAVTADSMTAWPAIADATARLAHSLRPADTEK</sequence>
<gene>
    <name evidence="2" type="ORF">B0293_01935</name>
    <name evidence="1" type="ORF">C791_2612</name>
</gene>
<dbReference type="OrthoDB" id="3636379at2"/>
<dbReference type="Proteomes" id="UP000188551">
    <property type="component" value="Unassembled WGS sequence"/>
</dbReference>
<dbReference type="PATRIC" id="fig|1238180.3.peg.3211"/>
<proteinExistence type="predicted"/>
<evidence type="ECO:0000313" key="4">
    <source>
        <dbReference type="Proteomes" id="UP000188551"/>
    </source>
</evidence>
<keyword evidence="4" id="KW-1185">Reference proteome</keyword>
<evidence type="ECO:0000313" key="1">
    <source>
        <dbReference type="EMBL" id="EMD27104.1"/>
    </source>
</evidence>
<dbReference type="EMBL" id="ANMG01000025">
    <property type="protein sequence ID" value="EMD27104.1"/>
    <property type="molecule type" value="Genomic_DNA"/>
</dbReference>
<reference evidence="2 4" key="2">
    <citation type="submission" date="2017-02" db="EMBL/GenBank/DDBJ databases">
        <title>Amycolatopsis azurea DSM 43854 draft genome.</title>
        <authorList>
            <person name="Mayilraj S."/>
        </authorList>
    </citation>
    <scope>NUCLEOTIDE SEQUENCE [LARGE SCALE GENOMIC DNA]</scope>
    <source>
        <strain evidence="2 4">DSM 43854</strain>
    </source>
</reference>
<comment type="caution">
    <text evidence="1">The sequence shown here is derived from an EMBL/GenBank/DDBJ whole genome shotgun (WGS) entry which is preliminary data.</text>
</comment>